<evidence type="ECO:0000313" key="2">
    <source>
        <dbReference type="Proteomes" id="UP000499080"/>
    </source>
</evidence>
<name>A0A4Y2HCW9_ARAVE</name>
<protein>
    <submittedName>
        <fullName evidence="1">Uncharacterized protein</fullName>
    </submittedName>
</protein>
<sequence length="129" mass="14770">MGKDKILRDSAIIEHNWHLREFENQGVTRCSIALRHQCLGWNRGRLFAGSILATNTAQGMNLSDIFGRGIPRVTCATDCPVTKHFHFMKPSVENLSTRCENIVQDKVSLPRLINIIKILHERRHDIIID</sequence>
<reference evidence="1 2" key="1">
    <citation type="journal article" date="2019" name="Sci. Rep.">
        <title>Orb-weaving spider Araneus ventricosus genome elucidates the spidroin gene catalogue.</title>
        <authorList>
            <person name="Kono N."/>
            <person name="Nakamura H."/>
            <person name="Ohtoshi R."/>
            <person name="Moran D.A.P."/>
            <person name="Shinohara A."/>
            <person name="Yoshida Y."/>
            <person name="Fujiwara M."/>
            <person name="Mori M."/>
            <person name="Tomita M."/>
            <person name="Arakawa K."/>
        </authorList>
    </citation>
    <scope>NUCLEOTIDE SEQUENCE [LARGE SCALE GENOMIC DNA]</scope>
</reference>
<keyword evidence="2" id="KW-1185">Reference proteome</keyword>
<comment type="caution">
    <text evidence="1">The sequence shown here is derived from an EMBL/GenBank/DDBJ whole genome shotgun (WGS) entry which is preliminary data.</text>
</comment>
<dbReference type="Proteomes" id="UP000499080">
    <property type="component" value="Unassembled WGS sequence"/>
</dbReference>
<organism evidence="1 2">
    <name type="scientific">Araneus ventricosus</name>
    <name type="common">Orbweaver spider</name>
    <name type="synonym">Epeira ventricosa</name>
    <dbReference type="NCBI Taxonomy" id="182803"/>
    <lineage>
        <taxon>Eukaryota</taxon>
        <taxon>Metazoa</taxon>
        <taxon>Ecdysozoa</taxon>
        <taxon>Arthropoda</taxon>
        <taxon>Chelicerata</taxon>
        <taxon>Arachnida</taxon>
        <taxon>Araneae</taxon>
        <taxon>Araneomorphae</taxon>
        <taxon>Entelegynae</taxon>
        <taxon>Araneoidea</taxon>
        <taxon>Araneidae</taxon>
        <taxon>Araneus</taxon>
    </lineage>
</organism>
<accession>A0A4Y2HCW9</accession>
<dbReference type="EMBL" id="BGPR01001852">
    <property type="protein sequence ID" value="GBM63147.1"/>
    <property type="molecule type" value="Genomic_DNA"/>
</dbReference>
<gene>
    <name evidence="1" type="ORF">AVEN_150273_1</name>
</gene>
<dbReference type="AlphaFoldDB" id="A0A4Y2HCW9"/>
<proteinExistence type="predicted"/>
<evidence type="ECO:0000313" key="1">
    <source>
        <dbReference type="EMBL" id="GBM63147.1"/>
    </source>
</evidence>